<keyword evidence="5" id="KW-1185">Reference proteome</keyword>
<accession>A0A845SSH1</accession>
<evidence type="ECO:0000256" key="2">
    <source>
        <dbReference type="ARBA" id="ARBA00023054"/>
    </source>
</evidence>
<dbReference type="Gene3D" id="2.40.30.170">
    <property type="match status" value="1"/>
</dbReference>
<dbReference type="AlphaFoldDB" id="A0A845SSH1"/>
<name>A0A845SSH1_9GAMM</name>
<dbReference type="InterPro" id="IPR050465">
    <property type="entry name" value="UPF0194_transport"/>
</dbReference>
<evidence type="ECO:0000313" key="4">
    <source>
        <dbReference type="EMBL" id="NDL66027.1"/>
    </source>
</evidence>
<dbReference type="Pfam" id="PF25990">
    <property type="entry name" value="Beta-barrel_YknX"/>
    <property type="match status" value="1"/>
</dbReference>
<dbReference type="InterPro" id="IPR058636">
    <property type="entry name" value="Beta-barrel_YknX"/>
</dbReference>
<protein>
    <submittedName>
        <fullName evidence="4">HlyD family efflux transporter periplasmic adaptor subunit</fullName>
    </submittedName>
</protein>
<dbReference type="PANTHER" id="PTHR32347:SF14">
    <property type="entry name" value="EFFLUX SYSTEM COMPONENT YKNX-RELATED"/>
    <property type="match status" value="1"/>
</dbReference>
<reference evidence="4 5" key="2">
    <citation type="submission" date="2020-02" db="EMBL/GenBank/DDBJ databases">
        <title>The new genus of Enterobacteriales.</title>
        <authorList>
            <person name="Kim I.S."/>
        </authorList>
    </citation>
    <scope>NUCLEOTIDE SEQUENCE [LARGE SCALE GENOMIC DNA]</scope>
    <source>
        <strain evidence="4 5">SAP-6</strain>
    </source>
</reference>
<feature type="domain" description="YknX-like beta-barrel" evidence="3">
    <location>
        <begin position="10"/>
        <end position="83"/>
    </location>
</feature>
<keyword evidence="2" id="KW-0175">Coiled coil</keyword>
<dbReference type="Proteomes" id="UP000461443">
    <property type="component" value="Unassembled WGS sequence"/>
</dbReference>
<dbReference type="PANTHER" id="PTHR32347">
    <property type="entry name" value="EFFLUX SYSTEM COMPONENT YKNX-RELATED"/>
    <property type="match status" value="1"/>
</dbReference>
<dbReference type="EMBL" id="WUBS01000029">
    <property type="protein sequence ID" value="NDL66027.1"/>
    <property type="molecule type" value="Genomic_DNA"/>
</dbReference>
<evidence type="ECO:0000259" key="3">
    <source>
        <dbReference type="Pfam" id="PF25990"/>
    </source>
</evidence>
<evidence type="ECO:0000313" key="5">
    <source>
        <dbReference type="Proteomes" id="UP000461443"/>
    </source>
</evidence>
<dbReference type="RefSeq" id="WP_162368730.1">
    <property type="nucleotide sequence ID" value="NZ_WUBS01000029.1"/>
</dbReference>
<comment type="subcellular location">
    <subcellularLocation>
        <location evidence="1">Cell envelope</location>
    </subcellularLocation>
</comment>
<organism evidence="4 5">
    <name type="scientific">Acerihabitans arboris</name>
    <dbReference type="NCBI Taxonomy" id="2691583"/>
    <lineage>
        <taxon>Bacteria</taxon>
        <taxon>Pseudomonadati</taxon>
        <taxon>Pseudomonadota</taxon>
        <taxon>Gammaproteobacteria</taxon>
        <taxon>Enterobacterales</taxon>
        <taxon>Pectobacteriaceae</taxon>
        <taxon>Acerihabitans</taxon>
    </lineage>
</organism>
<comment type="caution">
    <text evidence="4">The sequence shown here is derived from an EMBL/GenBank/DDBJ whole genome shotgun (WGS) entry which is preliminary data.</text>
</comment>
<evidence type="ECO:0000256" key="1">
    <source>
        <dbReference type="ARBA" id="ARBA00004196"/>
    </source>
</evidence>
<reference evidence="4 5" key="1">
    <citation type="submission" date="2019-12" db="EMBL/GenBank/DDBJ databases">
        <authorList>
            <person name="Lee S.D."/>
        </authorList>
    </citation>
    <scope>NUCLEOTIDE SEQUENCE [LARGE SCALE GENOMIC DNA]</scope>
    <source>
        <strain evidence="4 5">SAP-6</strain>
    </source>
</reference>
<sequence>MTVFGLDHIQVLTRVEETDLHQLQEGMPVQITGDGFAGQTLYGRIAAIGMQSNSTDGQSAYYDVTVSVDTPLSDLHQGIRLGMSAQLPADLDEYWL</sequence>
<dbReference type="GO" id="GO:0030313">
    <property type="term" value="C:cell envelope"/>
    <property type="evidence" value="ECO:0007669"/>
    <property type="project" value="UniProtKB-SubCell"/>
</dbReference>
<proteinExistence type="predicted"/>
<gene>
    <name evidence="4" type="ORF">GRH90_25205</name>
</gene>